<organism evidence="2 3">
    <name type="scientific">Pseudonocardia hierapolitana</name>
    <dbReference type="NCBI Taxonomy" id="1128676"/>
    <lineage>
        <taxon>Bacteria</taxon>
        <taxon>Bacillati</taxon>
        <taxon>Actinomycetota</taxon>
        <taxon>Actinomycetes</taxon>
        <taxon>Pseudonocardiales</taxon>
        <taxon>Pseudonocardiaceae</taxon>
        <taxon>Pseudonocardia</taxon>
    </lineage>
</organism>
<dbReference type="AlphaFoldDB" id="A0A561SH27"/>
<dbReference type="EMBL" id="VIWU01000001">
    <property type="protein sequence ID" value="TWF74168.1"/>
    <property type="molecule type" value="Genomic_DNA"/>
</dbReference>
<proteinExistence type="predicted"/>
<keyword evidence="3" id="KW-1185">Reference proteome</keyword>
<name>A0A561SH27_9PSEU</name>
<sequence>MCRGRVSRRRSRKPQSARFAPFQSRLALSEQSSAAPTAGHHLGRVSSAELQSTTWSSAGAAHHPACRSGLRRQGRSVNVTNSTRWGGSGSGQRLPIEGHAVSEPGTGSGGRGHPRLARSGSPAWGGAAGARRPTVPTYCRVVEGAEMTALTVEVRFGRWRAQRSRPAAAAAEEGADPDRRRGDCYIAAGEPEAQDRAAAQPGRCRGAGRELLGACCSVCCSSFRCWGWRSAPGWGALAGSLADVGIDDDFIRTVRGEVQEGTSALFVMSGIVPDRVLGNFRGTGAHLVSSNLIATAKTV</sequence>
<reference evidence="2 3" key="1">
    <citation type="submission" date="2019-06" db="EMBL/GenBank/DDBJ databases">
        <title>Sequencing the genomes of 1000 actinobacteria strains.</title>
        <authorList>
            <person name="Klenk H.-P."/>
        </authorList>
    </citation>
    <scope>NUCLEOTIDE SEQUENCE [LARGE SCALE GENOMIC DNA]</scope>
    <source>
        <strain evidence="2 3">DSM 45671</strain>
    </source>
</reference>
<comment type="caution">
    <text evidence="2">The sequence shown here is derived from an EMBL/GenBank/DDBJ whole genome shotgun (WGS) entry which is preliminary data.</text>
</comment>
<feature type="compositionally biased region" description="Basic residues" evidence="1">
    <location>
        <begin position="1"/>
        <end position="15"/>
    </location>
</feature>
<dbReference type="Pfam" id="PF06897">
    <property type="entry name" value="DUF1269"/>
    <property type="match status" value="1"/>
</dbReference>
<gene>
    <name evidence="2" type="ORF">FHX44_1147</name>
</gene>
<protein>
    <submittedName>
        <fullName evidence="2">Uncharacterized protein DUF1269</fullName>
    </submittedName>
</protein>
<feature type="compositionally biased region" description="Polar residues" evidence="1">
    <location>
        <begin position="75"/>
        <end position="85"/>
    </location>
</feature>
<accession>A0A561SH27</accession>
<feature type="region of interest" description="Disordered" evidence="1">
    <location>
        <begin position="55"/>
        <end position="131"/>
    </location>
</feature>
<evidence type="ECO:0000313" key="3">
    <source>
        <dbReference type="Proteomes" id="UP000321261"/>
    </source>
</evidence>
<evidence type="ECO:0000256" key="1">
    <source>
        <dbReference type="SAM" id="MobiDB-lite"/>
    </source>
</evidence>
<dbReference type="Proteomes" id="UP000321261">
    <property type="component" value="Unassembled WGS sequence"/>
</dbReference>
<dbReference type="InterPro" id="IPR009200">
    <property type="entry name" value="DUF1269_membrane"/>
</dbReference>
<feature type="region of interest" description="Disordered" evidence="1">
    <location>
        <begin position="1"/>
        <end position="24"/>
    </location>
</feature>
<feature type="region of interest" description="Disordered" evidence="1">
    <location>
        <begin position="163"/>
        <end position="182"/>
    </location>
</feature>
<feature type="compositionally biased region" description="Low complexity" evidence="1">
    <location>
        <begin position="117"/>
        <end position="131"/>
    </location>
</feature>
<evidence type="ECO:0000313" key="2">
    <source>
        <dbReference type="EMBL" id="TWF74168.1"/>
    </source>
</evidence>